<sequence length="103" mass="11124">MLSEIAAWLFALFVLDPLGAEMRQRIEKTSMPVEAIEQSRQCIATHGPRLLERAGQEPGWAVSTAIGVATGWTPPVGLFDARDPNCSVFARLLKAGSDQSVEG</sequence>
<organism evidence="1 2">
    <name type="scientific">Rhizobium aouanii</name>
    <dbReference type="NCBI Taxonomy" id="3118145"/>
    <lineage>
        <taxon>Bacteria</taxon>
        <taxon>Pseudomonadati</taxon>
        <taxon>Pseudomonadota</taxon>
        <taxon>Alphaproteobacteria</taxon>
        <taxon>Hyphomicrobiales</taxon>
        <taxon>Rhizobiaceae</taxon>
        <taxon>Rhizobium/Agrobacterium group</taxon>
        <taxon>Rhizobium</taxon>
    </lineage>
</organism>
<proteinExistence type="predicted"/>
<reference evidence="1 2" key="1">
    <citation type="submission" date="2024-01" db="EMBL/GenBank/DDBJ databases">
        <title>Draft genome sequences of three bacterial strains isolated from Acacia saligna represent a potential new species within the genus Rhizobium.</title>
        <authorList>
            <person name="Tambong J.T."/>
            <person name="Mnasri B."/>
        </authorList>
    </citation>
    <scope>NUCLEOTIDE SEQUENCE [LARGE SCALE GENOMIC DNA]</scope>
    <source>
        <strain evidence="1 2">1AS12I</strain>
    </source>
</reference>
<evidence type="ECO:0000313" key="1">
    <source>
        <dbReference type="EMBL" id="MEI1250871.1"/>
    </source>
</evidence>
<gene>
    <name evidence="1" type="ORF">V8Q02_23125</name>
</gene>
<comment type="caution">
    <text evidence="1">The sequence shown here is derived from an EMBL/GenBank/DDBJ whole genome shotgun (WGS) entry which is preliminary data.</text>
</comment>
<protein>
    <submittedName>
        <fullName evidence="1">Uncharacterized protein</fullName>
    </submittedName>
</protein>
<evidence type="ECO:0000313" key="2">
    <source>
        <dbReference type="Proteomes" id="UP001531129"/>
    </source>
</evidence>
<dbReference type="EMBL" id="JBAMYC010000013">
    <property type="protein sequence ID" value="MEI1250871.1"/>
    <property type="molecule type" value="Genomic_DNA"/>
</dbReference>
<keyword evidence="2" id="KW-1185">Reference proteome</keyword>
<accession>A0ABU8CPV0</accession>
<dbReference type="Proteomes" id="UP001531129">
    <property type="component" value="Unassembled WGS sequence"/>
</dbReference>
<dbReference type="RefSeq" id="WP_335914250.1">
    <property type="nucleotide sequence ID" value="NZ_JBAMYB010000013.1"/>
</dbReference>
<name>A0ABU8CPV0_9HYPH</name>